<reference evidence="2" key="1">
    <citation type="journal article" date="2022" name="Int. J. Mol. Sci.">
        <title>Draft Genome of Tanacetum Coccineum: Genomic Comparison of Closely Related Tanacetum-Family Plants.</title>
        <authorList>
            <person name="Yamashiro T."/>
            <person name="Shiraishi A."/>
            <person name="Nakayama K."/>
            <person name="Satake H."/>
        </authorList>
    </citation>
    <scope>NUCLEOTIDE SEQUENCE</scope>
</reference>
<dbReference type="EMBL" id="BQNB010018842">
    <property type="protein sequence ID" value="GJT78876.1"/>
    <property type="molecule type" value="Genomic_DNA"/>
</dbReference>
<gene>
    <name evidence="2" type="ORF">Tco_1045601</name>
</gene>
<feature type="transmembrane region" description="Helical" evidence="1">
    <location>
        <begin position="34"/>
        <end position="56"/>
    </location>
</feature>
<keyword evidence="1" id="KW-0812">Transmembrane</keyword>
<comment type="caution">
    <text evidence="2">The sequence shown here is derived from an EMBL/GenBank/DDBJ whole genome shotgun (WGS) entry which is preliminary data.</text>
</comment>
<reference evidence="2" key="2">
    <citation type="submission" date="2022-01" db="EMBL/GenBank/DDBJ databases">
        <authorList>
            <person name="Yamashiro T."/>
            <person name="Shiraishi A."/>
            <person name="Satake H."/>
            <person name="Nakayama K."/>
        </authorList>
    </citation>
    <scope>NUCLEOTIDE SEQUENCE</scope>
</reference>
<dbReference type="Proteomes" id="UP001151760">
    <property type="component" value="Unassembled WGS sequence"/>
</dbReference>
<keyword evidence="3" id="KW-1185">Reference proteome</keyword>
<proteinExistence type="predicted"/>
<name>A0ABQ5GTA9_9ASTR</name>
<evidence type="ECO:0000256" key="1">
    <source>
        <dbReference type="SAM" id="Phobius"/>
    </source>
</evidence>
<evidence type="ECO:0000313" key="3">
    <source>
        <dbReference type="Proteomes" id="UP001151760"/>
    </source>
</evidence>
<sequence>MYNDSVLTIDVESWVTCTSRTHIFLATEAFLVRVGLYVLAIICSSCAFRVITILLTTVPRWNNKYRGLNSSEGGNIRDGVKIVGGVIGSGGGIESSEELKEVLPDVADEAEV</sequence>
<keyword evidence="1" id="KW-0472">Membrane</keyword>
<protein>
    <submittedName>
        <fullName evidence="2">Uncharacterized protein</fullName>
    </submittedName>
</protein>
<keyword evidence="1" id="KW-1133">Transmembrane helix</keyword>
<organism evidence="2 3">
    <name type="scientific">Tanacetum coccineum</name>
    <dbReference type="NCBI Taxonomy" id="301880"/>
    <lineage>
        <taxon>Eukaryota</taxon>
        <taxon>Viridiplantae</taxon>
        <taxon>Streptophyta</taxon>
        <taxon>Embryophyta</taxon>
        <taxon>Tracheophyta</taxon>
        <taxon>Spermatophyta</taxon>
        <taxon>Magnoliopsida</taxon>
        <taxon>eudicotyledons</taxon>
        <taxon>Gunneridae</taxon>
        <taxon>Pentapetalae</taxon>
        <taxon>asterids</taxon>
        <taxon>campanulids</taxon>
        <taxon>Asterales</taxon>
        <taxon>Asteraceae</taxon>
        <taxon>Asteroideae</taxon>
        <taxon>Anthemideae</taxon>
        <taxon>Anthemidinae</taxon>
        <taxon>Tanacetum</taxon>
    </lineage>
</organism>
<evidence type="ECO:0000313" key="2">
    <source>
        <dbReference type="EMBL" id="GJT78876.1"/>
    </source>
</evidence>
<accession>A0ABQ5GTA9</accession>